<protein>
    <recommendedName>
        <fullName evidence="1">Polymerase beta nucleotidyltransferase domain-containing protein</fullName>
    </recommendedName>
</protein>
<dbReference type="InterPro" id="IPR043519">
    <property type="entry name" value="NT_sf"/>
</dbReference>
<evidence type="ECO:0000313" key="3">
    <source>
        <dbReference type="Proteomes" id="UP000245657"/>
    </source>
</evidence>
<dbReference type="CDD" id="cd05403">
    <property type="entry name" value="NT_KNTase_like"/>
    <property type="match status" value="1"/>
</dbReference>
<dbReference type="GeneID" id="97546962"/>
<proteinExistence type="predicted"/>
<comment type="caution">
    <text evidence="2">The sequence shown here is derived from an EMBL/GenBank/DDBJ whole genome shotgun (WGS) entry which is preliminary data.</text>
</comment>
<dbReference type="OrthoDB" id="61846at2157"/>
<dbReference type="EMBL" id="QGMY01000008">
    <property type="protein sequence ID" value="PWR71409.1"/>
    <property type="molecule type" value="Genomic_DNA"/>
</dbReference>
<name>A0A2V2MVM4_9EURY</name>
<evidence type="ECO:0000313" key="2">
    <source>
        <dbReference type="EMBL" id="PWR71409.1"/>
    </source>
</evidence>
<keyword evidence="3" id="KW-1185">Reference proteome</keyword>
<evidence type="ECO:0000259" key="1">
    <source>
        <dbReference type="Pfam" id="PF18765"/>
    </source>
</evidence>
<dbReference type="AlphaFoldDB" id="A0A2V2MVM4"/>
<gene>
    <name evidence="2" type="ORF">DK846_11120</name>
</gene>
<accession>A0A2V2MVM4</accession>
<dbReference type="PANTHER" id="PTHR43852">
    <property type="entry name" value="NUCLEOTIDYLTRANSFERASE"/>
    <property type="match status" value="1"/>
</dbReference>
<reference evidence="2 3" key="1">
    <citation type="submission" date="2018-05" db="EMBL/GenBank/DDBJ databases">
        <title>Draft genome of Methanospirillum lacunae Ki8-1.</title>
        <authorList>
            <person name="Dueholm M.S."/>
            <person name="Nielsen P.H."/>
            <person name="Bakmann L.F."/>
            <person name="Otzen D.E."/>
        </authorList>
    </citation>
    <scope>NUCLEOTIDE SEQUENCE [LARGE SCALE GENOMIC DNA]</scope>
    <source>
        <strain evidence="2 3">Ki8-1</strain>
    </source>
</reference>
<dbReference type="PANTHER" id="PTHR43852:SF2">
    <property type="entry name" value="PROTEIN ADENYLYLTRANSFERASE MNTA"/>
    <property type="match status" value="1"/>
</dbReference>
<dbReference type="RefSeq" id="WP_109969027.1">
    <property type="nucleotide sequence ID" value="NZ_CP176093.1"/>
</dbReference>
<sequence length="108" mass="12144">MLADSSTTGLSEVQISRIRSIFESYPNIHQVILFGSRAMGSHRYGSDIDIAVDSADVTLNDLLHLNALIDDLNLPFKVDLIQIQRIENPDLIDHIHRVGKILYTRDST</sequence>
<dbReference type="InterPro" id="IPR052930">
    <property type="entry name" value="TA_antitoxin_MntA"/>
</dbReference>
<dbReference type="Pfam" id="PF18765">
    <property type="entry name" value="Polbeta"/>
    <property type="match status" value="1"/>
</dbReference>
<dbReference type="InterPro" id="IPR041633">
    <property type="entry name" value="Polbeta"/>
</dbReference>
<dbReference type="Proteomes" id="UP000245657">
    <property type="component" value="Unassembled WGS sequence"/>
</dbReference>
<organism evidence="2 3">
    <name type="scientific">Methanospirillum lacunae</name>
    <dbReference type="NCBI Taxonomy" id="668570"/>
    <lineage>
        <taxon>Archaea</taxon>
        <taxon>Methanobacteriati</taxon>
        <taxon>Methanobacteriota</taxon>
        <taxon>Stenosarchaea group</taxon>
        <taxon>Methanomicrobia</taxon>
        <taxon>Methanomicrobiales</taxon>
        <taxon>Methanospirillaceae</taxon>
        <taxon>Methanospirillum</taxon>
    </lineage>
</organism>
<dbReference type="Gene3D" id="3.30.460.10">
    <property type="entry name" value="Beta Polymerase, domain 2"/>
    <property type="match status" value="1"/>
</dbReference>
<dbReference type="SUPFAM" id="SSF81301">
    <property type="entry name" value="Nucleotidyltransferase"/>
    <property type="match status" value="1"/>
</dbReference>
<feature type="domain" description="Polymerase beta nucleotidyltransferase" evidence="1">
    <location>
        <begin position="18"/>
        <end position="107"/>
    </location>
</feature>